<evidence type="ECO:0000256" key="4">
    <source>
        <dbReference type="ARBA" id="ARBA00023125"/>
    </source>
</evidence>
<keyword evidence="3 6" id="KW-0731">Sigma factor</keyword>
<dbReference type="Pfam" id="PF04542">
    <property type="entry name" value="Sigma70_r2"/>
    <property type="match status" value="1"/>
</dbReference>
<comment type="caution">
    <text evidence="9">The sequence shown here is derived from an EMBL/GenBank/DDBJ whole genome shotgun (WGS) entry which is preliminary data.</text>
</comment>
<dbReference type="GO" id="GO:0003677">
    <property type="term" value="F:DNA binding"/>
    <property type="evidence" value="ECO:0007669"/>
    <property type="project" value="UniProtKB-KW"/>
</dbReference>
<sequence length="178" mass="19619">MTVRDDIVDLIPALRAYAWALTRRHEDVDDLVQDTLLKAIAKIDSYQPGTNLRAWLITIMRNTFRNDIARSKRSRTGEEDCVSTTLTTPATQEWTVRGGEMMQAVARLPLHYREMLITVVMLGESYESAAEIFGVRIGTVKSRVNRARAMVAEDLQARAPNDPLGAAAEDGASAAGTG</sequence>
<dbReference type="Pfam" id="PF08281">
    <property type="entry name" value="Sigma70_r4_2"/>
    <property type="match status" value="1"/>
</dbReference>
<dbReference type="PANTHER" id="PTHR43133">
    <property type="entry name" value="RNA POLYMERASE ECF-TYPE SIGMA FACTO"/>
    <property type="match status" value="1"/>
</dbReference>
<proteinExistence type="inferred from homology"/>
<dbReference type="InterPro" id="IPR000838">
    <property type="entry name" value="RNA_pol_sigma70_ECF_CS"/>
</dbReference>
<evidence type="ECO:0000259" key="7">
    <source>
        <dbReference type="Pfam" id="PF04542"/>
    </source>
</evidence>
<evidence type="ECO:0000256" key="6">
    <source>
        <dbReference type="RuleBase" id="RU000716"/>
    </source>
</evidence>
<dbReference type="GO" id="GO:0006352">
    <property type="term" value="P:DNA-templated transcription initiation"/>
    <property type="evidence" value="ECO:0007669"/>
    <property type="project" value="InterPro"/>
</dbReference>
<name>A0AAE3TAF7_9RHOB</name>
<dbReference type="InterPro" id="IPR013249">
    <property type="entry name" value="RNA_pol_sigma70_r4_t2"/>
</dbReference>
<dbReference type="InterPro" id="IPR013324">
    <property type="entry name" value="RNA_pol_sigma_r3/r4-like"/>
</dbReference>
<evidence type="ECO:0000256" key="2">
    <source>
        <dbReference type="ARBA" id="ARBA00023015"/>
    </source>
</evidence>
<feature type="domain" description="RNA polymerase sigma factor 70 region 4 type 2" evidence="8">
    <location>
        <begin position="100"/>
        <end position="149"/>
    </location>
</feature>
<dbReference type="SUPFAM" id="SSF88946">
    <property type="entry name" value="Sigma2 domain of RNA polymerase sigma factors"/>
    <property type="match status" value="1"/>
</dbReference>
<evidence type="ECO:0000256" key="1">
    <source>
        <dbReference type="ARBA" id="ARBA00010641"/>
    </source>
</evidence>
<evidence type="ECO:0000313" key="10">
    <source>
        <dbReference type="Proteomes" id="UP001220964"/>
    </source>
</evidence>
<keyword evidence="10" id="KW-1185">Reference proteome</keyword>
<evidence type="ECO:0000256" key="3">
    <source>
        <dbReference type="ARBA" id="ARBA00023082"/>
    </source>
</evidence>
<dbReference type="RefSeq" id="WP_275567711.1">
    <property type="nucleotide sequence ID" value="NZ_JARGYC010000030.1"/>
</dbReference>
<comment type="similarity">
    <text evidence="1 6">Belongs to the sigma-70 factor family. ECF subfamily.</text>
</comment>
<feature type="domain" description="RNA polymerase sigma-70 region 2" evidence="7">
    <location>
        <begin position="11"/>
        <end position="73"/>
    </location>
</feature>
<organism evidence="9 10">
    <name type="scientific">Psychromarinibacter sediminicola</name>
    <dbReference type="NCBI Taxonomy" id="3033385"/>
    <lineage>
        <taxon>Bacteria</taxon>
        <taxon>Pseudomonadati</taxon>
        <taxon>Pseudomonadota</taxon>
        <taxon>Alphaproteobacteria</taxon>
        <taxon>Rhodobacterales</taxon>
        <taxon>Paracoccaceae</taxon>
        <taxon>Psychromarinibacter</taxon>
    </lineage>
</organism>
<evidence type="ECO:0000313" key="9">
    <source>
        <dbReference type="EMBL" id="MDF0601570.1"/>
    </source>
</evidence>
<dbReference type="NCBIfam" id="TIGR02937">
    <property type="entry name" value="sigma70-ECF"/>
    <property type="match status" value="1"/>
</dbReference>
<dbReference type="Proteomes" id="UP001220964">
    <property type="component" value="Unassembled WGS sequence"/>
</dbReference>
<dbReference type="InterPro" id="IPR036388">
    <property type="entry name" value="WH-like_DNA-bd_sf"/>
</dbReference>
<accession>A0AAE3TAF7</accession>
<gene>
    <name evidence="9" type="ORF">P1J78_12565</name>
</gene>
<keyword evidence="2 6" id="KW-0805">Transcription regulation</keyword>
<dbReference type="PROSITE" id="PS01063">
    <property type="entry name" value="SIGMA70_ECF"/>
    <property type="match status" value="1"/>
</dbReference>
<dbReference type="SUPFAM" id="SSF88659">
    <property type="entry name" value="Sigma3 and sigma4 domains of RNA polymerase sigma factors"/>
    <property type="match status" value="1"/>
</dbReference>
<evidence type="ECO:0000256" key="5">
    <source>
        <dbReference type="ARBA" id="ARBA00023163"/>
    </source>
</evidence>
<dbReference type="EMBL" id="JARGYC010000030">
    <property type="protein sequence ID" value="MDF0601570.1"/>
    <property type="molecule type" value="Genomic_DNA"/>
</dbReference>
<dbReference type="InterPro" id="IPR007627">
    <property type="entry name" value="RNA_pol_sigma70_r2"/>
</dbReference>
<dbReference type="PANTHER" id="PTHR43133:SF25">
    <property type="entry name" value="RNA POLYMERASE SIGMA FACTOR RFAY-RELATED"/>
    <property type="match status" value="1"/>
</dbReference>
<keyword evidence="5 6" id="KW-0804">Transcription</keyword>
<evidence type="ECO:0000259" key="8">
    <source>
        <dbReference type="Pfam" id="PF08281"/>
    </source>
</evidence>
<dbReference type="Gene3D" id="1.10.10.10">
    <property type="entry name" value="Winged helix-like DNA-binding domain superfamily/Winged helix DNA-binding domain"/>
    <property type="match status" value="1"/>
</dbReference>
<dbReference type="Gene3D" id="1.10.1740.10">
    <property type="match status" value="1"/>
</dbReference>
<dbReference type="AlphaFoldDB" id="A0AAE3TAF7"/>
<dbReference type="GO" id="GO:0016987">
    <property type="term" value="F:sigma factor activity"/>
    <property type="evidence" value="ECO:0007669"/>
    <property type="project" value="UniProtKB-KW"/>
</dbReference>
<protein>
    <recommendedName>
        <fullName evidence="6">RNA polymerase sigma factor</fullName>
    </recommendedName>
</protein>
<dbReference type="InterPro" id="IPR014284">
    <property type="entry name" value="RNA_pol_sigma-70_dom"/>
</dbReference>
<dbReference type="InterPro" id="IPR013325">
    <property type="entry name" value="RNA_pol_sigma_r2"/>
</dbReference>
<keyword evidence="4 6" id="KW-0238">DNA-binding</keyword>
<dbReference type="InterPro" id="IPR039425">
    <property type="entry name" value="RNA_pol_sigma-70-like"/>
</dbReference>
<reference evidence="9" key="1">
    <citation type="submission" date="2023-03" db="EMBL/GenBank/DDBJ databases">
        <title>Multiphase analysis and comparison of six strains from genera Psychromarinibacter, Lutimaribacter, and Maritimibacter, including a novel species: Psychromarinibacter sediminicola sp. nov.</title>
        <authorList>
            <person name="Wang Y.-H."/>
            <person name="Ye M.-Q."/>
            <person name="Du Z.-J."/>
        </authorList>
    </citation>
    <scope>NUCLEOTIDE SEQUENCE</scope>
    <source>
        <strain evidence="9">C21-152</strain>
    </source>
</reference>